<dbReference type="EMBL" id="CAJPEX010003992">
    <property type="protein sequence ID" value="CAG0922729.1"/>
    <property type="molecule type" value="Genomic_DNA"/>
</dbReference>
<keyword evidence="2" id="KW-1133">Transmembrane helix</keyword>
<evidence type="ECO:0000256" key="2">
    <source>
        <dbReference type="SAM" id="Phobius"/>
    </source>
</evidence>
<protein>
    <recommendedName>
        <fullName evidence="5">PDZ domain-containing protein</fullName>
    </recommendedName>
</protein>
<accession>A0A7R9BYE9</accession>
<dbReference type="Gene3D" id="2.30.42.10">
    <property type="match status" value="1"/>
</dbReference>
<evidence type="ECO:0000313" key="4">
    <source>
        <dbReference type="Proteomes" id="UP000678499"/>
    </source>
</evidence>
<evidence type="ECO:0000256" key="1">
    <source>
        <dbReference type="SAM" id="MobiDB-lite"/>
    </source>
</evidence>
<keyword evidence="4" id="KW-1185">Reference proteome</keyword>
<dbReference type="Proteomes" id="UP000678499">
    <property type="component" value="Unassembled WGS sequence"/>
</dbReference>
<reference evidence="3" key="1">
    <citation type="submission" date="2020-11" db="EMBL/GenBank/DDBJ databases">
        <authorList>
            <person name="Tran Van P."/>
        </authorList>
    </citation>
    <scope>NUCLEOTIDE SEQUENCE</scope>
</reference>
<organism evidence="3">
    <name type="scientific">Notodromas monacha</name>
    <dbReference type="NCBI Taxonomy" id="399045"/>
    <lineage>
        <taxon>Eukaryota</taxon>
        <taxon>Metazoa</taxon>
        <taxon>Ecdysozoa</taxon>
        <taxon>Arthropoda</taxon>
        <taxon>Crustacea</taxon>
        <taxon>Oligostraca</taxon>
        <taxon>Ostracoda</taxon>
        <taxon>Podocopa</taxon>
        <taxon>Podocopida</taxon>
        <taxon>Cypridocopina</taxon>
        <taxon>Cypridoidea</taxon>
        <taxon>Cyprididae</taxon>
        <taxon>Notodromas</taxon>
    </lineage>
</organism>
<dbReference type="OrthoDB" id="6365595at2759"/>
<proteinExistence type="predicted"/>
<gene>
    <name evidence="3" type="ORF">NMOB1V02_LOCUS10199</name>
</gene>
<feature type="transmembrane region" description="Helical" evidence="2">
    <location>
        <begin position="553"/>
        <end position="578"/>
    </location>
</feature>
<dbReference type="AlphaFoldDB" id="A0A7R9BYE9"/>
<feature type="compositionally biased region" description="Low complexity" evidence="1">
    <location>
        <begin position="34"/>
        <end position="47"/>
    </location>
</feature>
<evidence type="ECO:0008006" key="5">
    <source>
        <dbReference type="Google" id="ProtNLM"/>
    </source>
</evidence>
<dbReference type="InterPro" id="IPR036034">
    <property type="entry name" value="PDZ_sf"/>
</dbReference>
<dbReference type="EMBL" id="OA886029">
    <property type="protein sequence ID" value="CAD7282577.1"/>
    <property type="molecule type" value="Genomic_DNA"/>
</dbReference>
<sequence>MKPLFSRNNINAVYAPSVVLSTVRELDEDSQGFSESRSSNKSSSRKSPTSEKDSGISGHRTASLTTLLSSSPTTSMKINNNNMQSGRLETLEAKMATIESSLSTSSRCRSSTGLLSTASEIDDNATCWPPYAAVWQSLPKGMREVVQEMEVLRRSLREKDVLILRLRRHLAQLCNEHVSQGKDGASELNIEDKKRLEDRLKTLRRDVDCRQIGLKKLRTLLERLKGSDISTGPSNNSKDTQQHQCLALLRVTLTMDPENPRFELTDSGEENTNAGVVVEHAEASTRLEKGDRILEMNGKNVLEDCAEEIRSDILSKLKPGDQVELVVSRELTLGHIFEAKRLREELSVVVDTLQKTGKSKHKEKVKESLQTPATPALPAAAPPPPPPPVKEKPGHIQSRLDFFRSIGPKSGGYYVSSAASEVSFSDSEHARPHFQVKNKPAPPKKPDRLHLYRATSVQSVDAAVDNGATRKRKHHNRPSLPADQQHLMLQQQQQQQQQQVAEGGISKDIKPEHNQHHHLVPSKGTQIRGQLCQMKKGGPEWQMQIESKGSSKLVLGVMAGVAVLSAVLATTMVAIVFLTQPAESGSKSADLRAPLTSGGCPPHFTLDPNNECRPVFSEDPAILMSTNSTTISTNSTKPLLRREEDAGNLIHRPLAEQAGSDCRRGFVKDVTGRKGTQIRGQLCQMKKGVPEWQMQIESKGSSKLVLGVMAGVAVLSAVLATTMVAIVFLTQPAESGSKSADLRAPLTSGGCPPHFTLDPNNECRPVFSEDPAILMSTNSTTISTNSTKPLLRREEDAGNLIHRPLAEQAGSDCRRGFVKDVTGRCRPVFSTKGHKRSLPSNHLH</sequence>
<keyword evidence="2" id="KW-0812">Transmembrane</keyword>
<name>A0A7R9BYE9_9CRUS</name>
<keyword evidence="2" id="KW-0472">Membrane</keyword>
<evidence type="ECO:0000313" key="3">
    <source>
        <dbReference type="EMBL" id="CAD7282577.1"/>
    </source>
</evidence>
<dbReference type="SUPFAM" id="SSF50156">
    <property type="entry name" value="PDZ domain-like"/>
    <property type="match status" value="1"/>
</dbReference>
<feature type="transmembrane region" description="Helical" evidence="2">
    <location>
        <begin position="704"/>
        <end position="729"/>
    </location>
</feature>
<feature type="compositionally biased region" description="Low complexity" evidence="1">
    <location>
        <begin position="61"/>
        <end position="75"/>
    </location>
</feature>
<feature type="region of interest" description="Disordered" evidence="1">
    <location>
        <begin position="356"/>
        <end position="394"/>
    </location>
</feature>
<feature type="region of interest" description="Disordered" evidence="1">
    <location>
        <begin position="28"/>
        <end position="84"/>
    </location>
</feature>